<dbReference type="InterPro" id="IPR042100">
    <property type="entry name" value="Bug_dom1"/>
</dbReference>
<dbReference type="Pfam" id="PF03401">
    <property type="entry name" value="TctC"/>
    <property type="match status" value="1"/>
</dbReference>
<dbReference type="PANTHER" id="PTHR42928:SF1">
    <property type="entry name" value="BLR4371 PROTEIN"/>
    <property type="match status" value="1"/>
</dbReference>
<dbReference type="PANTHER" id="PTHR42928">
    <property type="entry name" value="TRICARBOXYLATE-BINDING PROTEIN"/>
    <property type="match status" value="1"/>
</dbReference>
<evidence type="ECO:0000313" key="4">
    <source>
        <dbReference type="Proteomes" id="UP000675554"/>
    </source>
</evidence>
<dbReference type="Gene3D" id="3.40.190.150">
    <property type="entry name" value="Bordetella uptake gene, domain 1"/>
    <property type="match status" value="1"/>
</dbReference>
<evidence type="ECO:0000313" key="3">
    <source>
        <dbReference type="EMBL" id="MBR7676192.1"/>
    </source>
</evidence>
<dbReference type="EMBL" id="JAGSMN010000615">
    <property type="protein sequence ID" value="MBR7676192.1"/>
    <property type="molecule type" value="Genomic_DNA"/>
</dbReference>
<proteinExistence type="inferred from homology"/>
<protein>
    <submittedName>
        <fullName evidence="3">Tripartite tricarboxylate transporter substrate binding protein</fullName>
    </submittedName>
</protein>
<comment type="similarity">
    <text evidence="1">Belongs to the UPF0065 (bug) family.</text>
</comment>
<dbReference type="Gene3D" id="3.40.190.10">
    <property type="entry name" value="Periplasmic binding protein-like II"/>
    <property type="match status" value="1"/>
</dbReference>
<dbReference type="CDD" id="cd07012">
    <property type="entry name" value="PBP2_Bug_TTT"/>
    <property type="match status" value="1"/>
</dbReference>
<reference evidence="3" key="1">
    <citation type="submission" date="2021-04" db="EMBL/GenBank/DDBJ databases">
        <title>Sequencing of actinobacteria type strains.</title>
        <authorList>
            <person name="Nguyen G.-S."/>
            <person name="Wentzel A."/>
        </authorList>
    </citation>
    <scope>NUCLEOTIDE SEQUENCE</scope>
    <source>
        <strain evidence="3">DSM 42095</strain>
    </source>
</reference>
<dbReference type="PROSITE" id="PS51257">
    <property type="entry name" value="PROKAR_LIPOPROTEIN"/>
    <property type="match status" value="1"/>
</dbReference>
<name>A0A8T4IYF3_9ACTN</name>
<comment type="caution">
    <text evidence="3">The sequence shown here is derived from an EMBL/GenBank/DDBJ whole genome shotgun (WGS) entry which is preliminary data.</text>
</comment>
<dbReference type="AlphaFoldDB" id="A0A8T4IYF3"/>
<feature type="signal peptide" evidence="2">
    <location>
        <begin position="1"/>
        <end position="24"/>
    </location>
</feature>
<organism evidence="3 4">
    <name type="scientific">Streptomyces daliensis</name>
    <dbReference type="NCBI Taxonomy" id="299421"/>
    <lineage>
        <taxon>Bacteria</taxon>
        <taxon>Bacillati</taxon>
        <taxon>Actinomycetota</taxon>
        <taxon>Actinomycetes</taxon>
        <taxon>Kitasatosporales</taxon>
        <taxon>Streptomycetaceae</taxon>
        <taxon>Streptomyces</taxon>
    </lineage>
</organism>
<accession>A0A8T4IYF3</accession>
<feature type="chain" id="PRO_5039613071" evidence="2">
    <location>
        <begin position="25"/>
        <end position="324"/>
    </location>
</feature>
<dbReference type="Proteomes" id="UP000675554">
    <property type="component" value="Unassembled WGS sequence"/>
</dbReference>
<gene>
    <name evidence="3" type="ORF">KDA82_24920</name>
</gene>
<dbReference type="SUPFAM" id="SSF53850">
    <property type="entry name" value="Periplasmic binding protein-like II"/>
    <property type="match status" value="1"/>
</dbReference>
<sequence length="324" mass="34632">MTSPLRTVLALVGATLLLSACAPGALLNAKPPVPDDWEPRGSVSAMVAFAPGGGSDRSARVMAQGLNELGGDYNVNVENKEGGSGAVGWSTFLSEEGNGNALLVAETALNTLPLVYDVPFTYESFTPLVMFAKDSRMVVAREDSPYDTCADVVTASEKRRVVTGSSGKTGADALVIAEFQQEGGKFGTVPYGSTGEVLTGLLGKQIDVAPASAASVKPYLESGDFKALCTLTTERYDDPLLGKVPTAKEQGMDAEVTVWRGVFAPKGISKVQRNFWIKDLHKAMKSKTYRDYLKADLLIPADVSGRDFAQYLDRYDAQMRGILR</sequence>
<keyword evidence="4" id="KW-1185">Reference proteome</keyword>
<evidence type="ECO:0000256" key="2">
    <source>
        <dbReference type="SAM" id="SignalP"/>
    </source>
</evidence>
<evidence type="ECO:0000256" key="1">
    <source>
        <dbReference type="ARBA" id="ARBA00006987"/>
    </source>
</evidence>
<dbReference type="InterPro" id="IPR005064">
    <property type="entry name" value="BUG"/>
</dbReference>
<keyword evidence="2" id="KW-0732">Signal</keyword>
<dbReference type="PIRSF" id="PIRSF017082">
    <property type="entry name" value="YflP"/>
    <property type="match status" value="1"/>
</dbReference>